<evidence type="ECO:0000313" key="3">
    <source>
        <dbReference type="Proteomes" id="UP000250235"/>
    </source>
</evidence>
<feature type="region of interest" description="Disordered" evidence="1">
    <location>
        <begin position="531"/>
        <end position="561"/>
    </location>
</feature>
<evidence type="ECO:0000256" key="1">
    <source>
        <dbReference type="SAM" id="MobiDB-lite"/>
    </source>
</evidence>
<feature type="region of interest" description="Disordered" evidence="1">
    <location>
        <begin position="206"/>
        <end position="233"/>
    </location>
</feature>
<dbReference type="GO" id="GO:0006355">
    <property type="term" value="P:regulation of DNA-templated transcription"/>
    <property type="evidence" value="ECO:0007669"/>
    <property type="project" value="InterPro"/>
</dbReference>
<feature type="compositionally biased region" description="Polar residues" evidence="1">
    <location>
        <begin position="206"/>
        <end position="226"/>
    </location>
</feature>
<feature type="compositionally biased region" description="Polar residues" evidence="1">
    <location>
        <begin position="534"/>
        <end position="544"/>
    </location>
</feature>
<protein>
    <recommendedName>
        <fullName evidence="4">Protein LNK2</fullName>
    </recommendedName>
</protein>
<dbReference type="AlphaFoldDB" id="A0A2Z7CRL1"/>
<keyword evidence="3" id="KW-1185">Reference proteome</keyword>
<proteinExistence type="predicted"/>
<evidence type="ECO:0000313" key="2">
    <source>
        <dbReference type="EMBL" id="KZV47294.1"/>
    </source>
</evidence>
<dbReference type="Proteomes" id="UP000250235">
    <property type="component" value="Unassembled WGS sequence"/>
</dbReference>
<dbReference type="GO" id="GO:0007623">
    <property type="term" value="P:circadian rhythm"/>
    <property type="evidence" value="ECO:0007669"/>
    <property type="project" value="InterPro"/>
</dbReference>
<name>A0A2Z7CRL1_9LAMI</name>
<sequence length="665" mass="74052">MAMFDWNDLELTNIIWDETGGNDDHIVPYPNQNEEKRVVLFGDLTNKEKNIETSGVSSIGQKKPPINTDPPDELANNPKYNIHDRSPRFGLNPWNDVSDTSVIDVEKSDPDIIGTNESKNITTNLEGGFSTVDTPQYGKTSKYLQNPSEDTEKSDYVGYDWANIESFDDLDRIFSNDNPIFGDINVGYADESWSSCKDGNSCVSKLTPTSSDSSNLPLRALRSTSDTSDDKPQCKLDLEESFLSVNEKLHGYKSPAQDVQTPGIGERSQVLPKQFDDYNAATLNAFPLKGNEQKRFMKDQKLNETSKQQMHDLCATQSTTQSFPENFNNQYAPSMLQTCVPLVLSQKEQAQSTEPFQRKNLSGPFLAPPLYGNMVYRYPCPSHLSKFPVEENRLLPCTNPVKKSLDAARNPPAMTPEEKIEKLRRRQQLRVILAIQKQQQQFGNPVSVENSTIEEGNAEVNENIIGFPSVGQNSAIGHDNNNEVTMPISICSMEQSVLRRLQDSISRLDMQIRLCIRDSLFRLAKSAIQRHCPSDTSSPNTSISDEIKKDNEGFTGIPDVETNTNPIDRIVAHLLFHTPMESSGELPETPNIPVSATPFYERKPNSSKCSANARVPEMSNSPKVMVPHASKIPCSNVVKGQSKNEPCLDALENASSDEATPDAMC</sequence>
<gene>
    <name evidence="2" type="ORF">F511_07717</name>
</gene>
<dbReference type="PANTHER" id="PTHR33334">
    <property type="entry name" value="PROTEIN LNK1"/>
    <property type="match status" value="1"/>
</dbReference>
<dbReference type="InterPro" id="IPR039928">
    <property type="entry name" value="LNK"/>
</dbReference>
<reference evidence="2 3" key="1">
    <citation type="journal article" date="2015" name="Proc. Natl. Acad. Sci. U.S.A.">
        <title>The resurrection genome of Boea hygrometrica: A blueprint for survival of dehydration.</title>
        <authorList>
            <person name="Xiao L."/>
            <person name="Yang G."/>
            <person name="Zhang L."/>
            <person name="Yang X."/>
            <person name="Zhao S."/>
            <person name="Ji Z."/>
            <person name="Zhou Q."/>
            <person name="Hu M."/>
            <person name="Wang Y."/>
            <person name="Chen M."/>
            <person name="Xu Y."/>
            <person name="Jin H."/>
            <person name="Xiao X."/>
            <person name="Hu G."/>
            <person name="Bao F."/>
            <person name="Hu Y."/>
            <person name="Wan P."/>
            <person name="Li L."/>
            <person name="Deng X."/>
            <person name="Kuang T."/>
            <person name="Xiang C."/>
            <person name="Zhu J.K."/>
            <person name="Oliver M.J."/>
            <person name="He Y."/>
        </authorList>
    </citation>
    <scope>NUCLEOTIDE SEQUENCE [LARGE SCALE GENOMIC DNA]</scope>
    <source>
        <strain evidence="3">cv. XS01</strain>
    </source>
</reference>
<dbReference type="EMBL" id="KQ995303">
    <property type="protein sequence ID" value="KZV47294.1"/>
    <property type="molecule type" value="Genomic_DNA"/>
</dbReference>
<accession>A0A2Z7CRL1</accession>
<evidence type="ECO:0008006" key="4">
    <source>
        <dbReference type="Google" id="ProtNLM"/>
    </source>
</evidence>
<feature type="region of interest" description="Disordered" evidence="1">
    <location>
        <begin position="54"/>
        <end position="77"/>
    </location>
</feature>
<organism evidence="2 3">
    <name type="scientific">Dorcoceras hygrometricum</name>
    <dbReference type="NCBI Taxonomy" id="472368"/>
    <lineage>
        <taxon>Eukaryota</taxon>
        <taxon>Viridiplantae</taxon>
        <taxon>Streptophyta</taxon>
        <taxon>Embryophyta</taxon>
        <taxon>Tracheophyta</taxon>
        <taxon>Spermatophyta</taxon>
        <taxon>Magnoliopsida</taxon>
        <taxon>eudicotyledons</taxon>
        <taxon>Gunneridae</taxon>
        <taxon>Pentapetalae</taxon>
        <taxon>asterids</taxon>
        <taxon>lamiids</taxon>
        <taxon>Lamiales</taxon>
        <taxon>Gesneriaceae</taxon>
        <taxon>Didymocarpoideae</taxon>
        <taxon>Trichosporeae</taxon>
        <taxon>Loxocarpinae</taxon>
        <taxon>Dorcoceras</taxon>
    </lineage>
</organism>
<dbReference type="PANTHER" id="PTHR33334:SF5">
    <property type="entry name" value="PROTEIN LNK2"/>
    <property type="match status" value="1"/>
</dbReference>
<dbReference type="OrthoDB" id="618331at2759"/>